<evidence type="ECO:0000313" key="4">
    <source>
        <dbReference type="Proteomes" id="UP001208570"/>
    </source>
</evidence>
<keyword evidence="2" id="KW-1133">Transmembrane helix</keyword>
<keyword evidence="4" id="KW-1185">Reference proteome</keyword>
<proteinExistence type="predicted"/>
<evidence type="ECO:0000313" key="3">
    <source>
        <dbReference type="EMBL" id="KAK2162623.1"/>
    </source>
</evidence>
<feature type="region of interest" description="Disordered" evidence="1">
    <location>
        <begin position="219"/>
        <end position="274"/>
    </location>
</feature>
<dbReference type="AlphaFoldDB" id="A0AAD9NBM1"/>
<comment type="caution">
    <text evidence="3">The sequence shown here is derived from an EMBL/GenBank/DDBJ whole genome shotgun (WGS) entry which is preliminary data.</text>
</comment>
<accession>A0AAD9NBM1</accession>
<keyword evidence="2" id="KW-0812">Transmembrane</keyword>
<dbReference type="EMBL" id="JAODUP010000095">
    <property type="protein sequence ID" value="KAK2162623.1"/>
    <property type="molecule type" value="Genomic_DNA"/>
</dbReference>
<feature type="transmembrane region" description="Helical" evidence="2">
    <location>
        <begin position="7"/>
        <end position="30"/>
    </location>
</feature>
<reference evidence="3" key="1">
    <citation type="journal article" date="2023" name="Mol. Biol. Evol.">
        <title>Third-Generation Sequencing Reveals the Adaptive Role of the Epigenome in Three Deep-Sea Polychaetes.</title>
        <authorList>
            <person name="Perez M."/>
            <person name="Aroh O."/>
            <person name="Sun Y."/>
            <person name="Lan Y."/>
            <person name="Juniper S.K."/>
            <person name="Young C.R."/>
            <person name="Angers B."/>
            <person name="Qian P.Y."/>
        </authorList>
    </citation>
    <scope>NUCLEOTIDE SEQUENCE</scope>
    <source>
        <strain evidence="3">P08H-3</strain>
    </source>
</reference>
<feature type="compositionally biased region" description="Polar residues" evidence="1">
    <location>
        <begin position="223"/>
        <end position="244"/>
    </location>
</feature>
<feature type="region of interest" description="Disordered" evidence="1">
    <location>
        <begin position="314"/>
        <end position="346"/>
    </location>
</feature>
<feature type="transmembrane region" description="Helical" evidence="2">
    <location>
        <begin position="42"/>
        <end position="63"/>
    </location>
</feature>
<protein>
    <submittedName>
        <fullName evidence="3">Uncharacterized protein</fullName>
    </submittedName>
</protein>
<keyword evidence="2" id="KW-0472">Membrane</keyword>
<organism evidence="3 4">
    <name type="scientific">Paralvinella palmiformis</name>
    <dbReference type="NCBI Taxonomy" id="53620"/>
    <lineage>
        <taxon>Eukaryota</taxon>
        <taxon>Metazoa</taxon>
        <taxon>Spiralia</taxon>
        <taxon>Lophotrochozoa</taxon>
        <taxon>Annelida</taxon>
        <taxon>Polychaeta</taxon>
        <taxon>Sedentaria</taxon>
        <taxon>Canalipalpata</taxon>
        <taxon>Terebellida</taxon>
        <taxon>Terebelliformia</taxon>
        <taxon>Alvinellidae</taxon>
        <taxon>Paralvinella</taxon>
    </lineage>
</organism>
<dbReference type="Proteomes" id="UP001208570">
    <property type="component" value="Unassembled WGS sequence"/>
</dbReference>
<evidence type="ECO:0000256" key="1">
    <source>
        <dbReference type="SAM" id="MobiDB-lite"/>
    </source>
</evidence>
<gene>
    <name evidence="3" type="ORF">LSH36_95g06019</name>
</gene>
<evidence type="ECO:0000256" key="2">
    <source>
        <dbReference type="SAM" id="Phobius"/>
    </source>
</evidence>
<name>A0AAD9NBM1_9ANNE</name>
<feature type="region of interest" description="Disordered" evidence="1">
    <location>
        <begin position="174"/>
        <end position="194"/>
    </location>
</feature>
<feature type="compositionally biased region" description="Basic and acidic residues" evidence="1">
    <location>
        <begin position="255"/>
        <end position="264"/>
    </location>
</feature>
<sequence>MCSRVFIVVYCGLVLATAGFCLTIAGWFTPSNNSFVYGVRRAGPVLLCFGILVIIGSCLMCAIKQDRCFDSCVRCYRDRKRRLLQRHLAQAVADLHAARNHVTDDGQSVLDRLNHSCEVCDAIRRNYVLYVPPESGHYHGNEQRQQINCDVDSQCDLDFTANQSPRLERFLDKNQSRVPPPSCGYQGSDETTDCGDTPSTIPVHNRIFYVSEKQQQVSSQSKNLLDQTTPQLGTPTSVFSTPRSSYAKHVISSETPRDSNDEATRSTPTTTSPVVTPSLLRRYCVNNVRSSRFGDCPSTRDLLAAARNLQTEDDLVWTPRPDQHVPPTEITSLPFSKTDSKSYSNV</sequence>
<feature type="compositionally biased region" description="Polar residues" evidence="1">
    <location>
        <begin position="329"/>
        <end position="346"/>
    </location>
</feature>